<dbReference type="OrthoDB" id="267970at2"/>
<dbReference type="RefSeq" id="WP_146562538.1">
    <property type="nucleotide sequence ID" value="NZ_SIHJ01000001.1"/>
</dbReference>
<accession>A0A5C5VDF7</accession>
<proteinExistence type="predicted"/>
<protein>
    <submittedName>
        <fullName evidence="1">Uncharacterized protein</fullName>
    </submittedName>
</protein>
<reference evidence="1 2" key="1">
    <citation type="submission" date="2019-02" db="EMBL/GenBank/DDBJ databases">
        <title>Deep-cultivation of Planctomycetes and their phenomic and genomic characterization uncovers novel biology.</title>
        <authorList>
            <person name="Wiegand S."/>
            <person name="Jogler M."/>
            <person name="Boedeker C."/>
            <person name="Pinto D."/>
            <person name="Vollmers J."/>
            <person name="Rivas-Marin E."/>
            <person name="Kohn T."/>
            <person name="Peeters S.H."/>
            <person name="Heuer A."/>
            <person name="Rast P."/>
            <person name="Oberbeckmann S."/>
            <person name="Bunk B."/>
            <person name="Jeske O."/>
            <person name="Meyerdierks A."/>
            <person name="Storesund J.E."/>
            <person name="Kallscheuer N."/>
            <person name="Luecker S."/>
            <person name="Lage O.M."/>
            <person name="Pohl T."/>
            <person name="Merkel B.J."/>
            <person name="Hornburger P."/>
            <person name="Mueller R.-W."/>
            <person name="Bruemmer F."/>
            <person name="Labrenz M."/>
            <person name="Spormann A.M."/>
            <person name="Op Den Camp H."/>
            <person name="Overmann J."/>
            <person name="Amann R."/>
            <person name="Jetten M.S.M."/>
            <person name="Mascher T."/>
            <person name="Medema M.H."/>
            <person name="Devos D.P."/>
            <person name="Kaster A.-K."/>
            <person name="Ovreas L."/>
            <person name="Rohde M."/>
            <person name="Galperin M.Y."/>
            <person name="Jogler C."/>
        </authorList>
    </citation>
    <scope>NUCLEOTIDE SEQUENCE [LARGE SCALE GENOMIC DNA]</scope>
    <source>
        <strain evidence="1 2">KOR34</strain>
    </source>
</reference>
<keyword evidence="2" id="KW-1185">Reference proteome</keyword>
<organism evidence="1 2">
    <name type="scientific">Posidoniimonas corsicana</name>
    <dbReference type="NCBI Taxonomy" id="1938618"/>
    <lineage>
        <taxon>Bacteria</taxon>
        <taxon>Pseudomonadati</taxon>
        <taxon>Planctomycetota</taxon>
        <taxon>Planctomycetia</taxon>
        <taxon>Pirellulales</taxon>
        <taxon>Lacipirellulaceae</taxon>
        <taxon>Posidoniimonas</taxon>
    </lineage>
</organism>
<dbReference type="EMBL" id="SIHJ01000001">
    <property type="protein sequence ID" value="TWT35980.1"/>
    <property type="molecule type" value="Genomic_DNA"/>
</dbReference>
<evidence type="ECO:0000313" key="1">
    <source>
        <dbReference type="EMBL" id="TWT35980.1"/>
    </source>
</evidence>
<evidence type="ECO:0000313" key="2">
    <source>
        <dbReference type="Proteomes" id="UP000316714"/>
    </source>
</evidence>
<dbReference type="Proteomes" id="UP000316714">
    <property type="component" value="Unassembled WGS sequence"/>
</dbReference>
<dbReference type="AlphaFoldDB" id="A0A5C5VDF7"/>
<name>A0A5C5VDF7_9BACT</name>
<gene>
    <name evidence="1" type="ORF">KOR34_08770</name>
</gene>
<comment type="caution">
    <text evidence="1">The sequence shown here is derived from an EMBL/GenBank/DDBJ whole genome shotgun (WGS) entry which is preliminary data.</text>
</comment>
<sequence length="213" mass="24160">MAIESLIDRIDAELAAADERAQQLKSQQAEAYLGRQQRLEEFGQTVERLSAIWRPRLEALAQKFGERVDTHPVVEPSRRSCLFAFRSELAKIDLTFSVAPDPDVRNLIVSYDLKILPILMKFDSHSEVDFPLDAVDEDALASWIEDRIVGFVQTYVALHENNYYLKDHMVVDPVAKVSFPKYAAAATLNVGGETFYFIDESTRSEFEQQSAAK</sequence>